<evidence type="ECO:0000313" key="2">
    <source>
        <dbReference type="Proteomes" id="UP000024404"/>
    </source>
</evidence>
<dbReference type="Proteomes" id="UP000024404">
    <property type="component" value="Unassembled WGS sequence"/>
</dbReference>
<name>A0A8R1XN63_ONCVO</name>
<accession>A0A8R1XN63</accession>
<evidence type="ECO:0000313" key="1">
    <source>
        <dbReference type="EnsemblMetazoa" id="OVOC12600.1"/>
    </source>
</evidence>
<keyword evidence="2" id="KW-1185">Reference proteome</keyword>
<organism evidence="1 2">
    <name type="scientific">Onchocerca volvulus</name>
    <dbReference type="NCBI Taxonomy" id="6282"/>
    <lineage>
        <taxon>Eukaryota</taxon>
        <taxon>Metazoa</taxon>
        <taxon>Ecdysozoa</taxon>
        <taxon>Nematoda</taxon>
        <taxon>Chromadorea</taxon>
        <taxon>Rhabditida</taxon>
        <taxon>Spirurina</taxon>
        <taxon>Spiruromorpha</taxon>
        <taxon>Filarioidea</taxon>
        <taxon>Onchocercidae</taxon>
        <taxon>Onchocerca</taxon>
    </lineage>
</organism>
<reference evidence="1" key="2">
    <citation type="submission" date="2022-06" db="UniProtKB">
        <authorList>
            <consortium name="EnsemblMetazoa"/>
        </authorList>
    </citation>
    <scope>IDENTIFICATION</scope>
</reference>
<sequence length="131" mass="15476">MPLLVRSSVTVQTFVILKWKTVKKSRRFCIASHHSFPERTRLWQDRAHCSVKLFSDNKNPIITVVRSFFTNSSKIVCDPELTRKLSRSRLYETMAILRDLSSIDYEFDKIFKKFWSETIPSNKFSQTINPK</sequence>
<protein>
    <submittedName>
        <fullName evidence="1">Uncharacterized protein</fullName>
    </submittedName>
</protein>
<dbReference type="EnsemblMetazoa" id="OVOC12600.1">
    <property type="protein sequence ID" value="OVOC12600.1"/>
    <property type="gene ID" value="WBGene00249409"/>
</dbReference>
<proteinExistence type="predicted"/>
<reference evidence="2" key="1">
    <citation type="submission" date="2013-10" db="EMBL/GenBank/DDBJ databases">
        <title>Genome sequencing of Onchocerca volvulus.</title>
        <authorList>
            <person name="Cotton J."/>
            <person name="Tsai J."/>
            <person name="Stanley E."/>
            <person name="Tracey A."/>
            <person name="Holroyd N."/>
            <person name="Lustigman S."/>
            <person name="Berriman M."/>
        </authorList>
    </citation>
    <scope>NUCLEOTIDE SEQUENCE</scope>
</reference>
<dbReference type="EMBL" id="CMVM020000543">
    <property type="status" value="NOT_ANNOTATED_CDS"/>
    <property type="molecule type" value="Genomic_DNA"/>
</dbReference>
<dbReference type="AlphaFoldDB" id="A0A8R1XN63"/>